<dbReference type="PANTHER" id="PTHR34276:SF1">
    <property type="entry name" value="MINI-RIBONUCLEASE 3"/>
    <property type="match status" value="1"/>
</dbReference>
<keyword evidence="9" id="KW-1185">Reference proteome</keyword>
<organism evidence="8 9">
    <name type="scientific">Eubacterium pyruvativorans</name>
    <dbReference type="NCBI Taxonomy" id="155865"/>
    <lineage>
        <taxon>Bacteria</taxon>
        <taxon>Bacillati</taxon>
        <taxon>Bacillota</taxon>
        <taxon>Clostridia</taxon>
        <taxon>Eubacteriales</taxon>
        <taxon>Eubacteriaceae</taxon>
        <taxon>Eubacterium</taxon>
    </lineage>
</organism>
<evidence type="ECO:0000256" key="5">
    <source>
        <dbReference type="ARBA" id="ARBA00022801"/>
    </source>
</evidence>
<dbReference type="GeneID" id="78354533"/>
<dbReference type="InterPro" id="IPR000999">
    <property type="entry name" value="RNase_III_dom"/>
</dbReference>
<keyword evidence="2 6" id="KW-0698">rRNA processing</keyword>
<evidence type="ECO:0000256" key="6">
    <source>
        <dbReference type="HAMAP-Rule" id="MF_01468"/>
    </source>
</evidence>
<keyword evidence="6" id="KW-0963">Cytoplasm</keyword>
<keyword evidence="4 6" id="KW-0255">Endonuclease</keyword>
<gene>
    <name evidence="6" type="primary">mrnC</name>
    <name evidence="8" type="ORF">SAMN05216508_1086</name>
</gene>
<keyword evidence="6" id="KW-0699">rRNA-binding</keyword>
<dbReference type="AlphaFoldDB" id="A0A1I7GM33"/>
<comment type="function">
    <text evidence="6">Involved in correct processing of both the 5' and 3' ends of 23S rRNA precursor. Processes 30S rRNA precursor transcript even in absence of ribonuclease 3 (Rnc); Rnc processes 30S rRNA into smaller rRNA precursors.</text>
</comment>
<accession>A0A1I7GM33</accession>
<dbReference type="Proteomes" id="UP000198817">
    <property type="component" value="Unassembled WGS sequence"/>
</dbReference>
<evidence type="ECO:0000256" key="4">
    <source>
        <dbReference type="ARBA" id="ARBA00022759"/>
    </source>
</evidence>
<dbReference type="GO" id="GO:0019843">
    <property type="term" value="F:rRNA binding"/>
    <property type="evidence" value="ECO:0007669"/>
    <property type="project" value="UniProtKB-UniRule"/>
</dbReference>
<dbReference type="STRING" id="155865.SAMN05216515_10862"/>
<dbReference type="SUPFAM" id="SSF69065">
    <property type="entry name" value="RNase III domain-like"/>
    <property type="match status" value="1"/>
</dbReference>
<reference evidence="8 9" key="1">
    <citation type="submission" date="2016-10" db="EMBL/GenBank/DDBJ databases">
        <authorList>
            <person name="de Groot N.N."/>
        </authorList>
    </citation>
    <scope>NUCLEOTIDE SEQUENCE [LARGE SCALE GENOMIC DNA]</scope>
    <source>
        <strain evidence="8 9">KHGC13</strain>
    </source>
</reference>
<proteinExistence type="inferred from homology"/>
<feature type="domain" description="RNase III" evidence="7">
    <location>
        <begin position="13"/>
        <end position="112"/>
    </location>
</feature>
<dbReference type="GO" id="GO:0006364">
    <property type="term" value="P:rRNA processing"/>
    <property type="evidence" value="ECO:0007669"/>
    <property type="project" value="UniProtKB-UniRule"/>
</dbReference>
<dbReference type="InterPro" id="IPR008226">
    <property type="entry name" value="Mini3_fam"/>
</dbReference>
<feature type="active site" evidence="6">
    <location>
        <position position="19"/>
    </location>
</feature>
<keyword evidence="3 6" id="KW-0540">Nuclease</keyword>
<dbReference type="Gene3D" id="1.10.1520.10">
    <property type="entry name" value="Ribonuclease III domain"/>
    <property type="match status" value="1"/>
</dbReference>
<dbReference type="GO" id="GO:0004525">
    <property type="term" value="F:ribonuclease III activity"/>
    <property type="evidence" value="ECO:0007669"/>
    <property type="project" value="InterPro"/>
</dbReference>
<keyword evidence="6" id="KW-0460">Magnesium</keyword>
<evidence type="ECO:0000256" key="1">
    <source>
        <dbReference type="ARBA" id="ARBA00022517"/>
    </source>
</evidence>
<comment type="cofactor">
    <cofactor evidence="6">
        <name>Mg(2+)</name>
        <dbReference type="ChEBI" id="CHEBI:18420"/>
    </cofactor>
</comment>
<comment type="subcellular location">
    <subcellularLocation>
        <location evidence="6">Cytoplasm</location>
    </subcellularLocation>
</comment>
<protein>
    <recommendedName>
        <fullName evidence="6">Mini-ribonuclease 3</fullName>
        <shortName evidence="6">Mini-3</shortName>
        <shortName evidence="6">Mini-RNase 3</shortName>
        <ecNumber evidence="6">3.1.26.-</ecNumber>
    </recommendedName>
    <alternativeName>
        <fullName evidence="6">Mini-RNase III</fullName>
        <shortName evidence="6">Mini-III</shortName>
    </alternativeName>
</protein>
<dbReference type="PANTHER" id="PTHR34276">
    <property type="entry name" value="MINI-RIBONUCLEASE 3"/>
    <property type="match status" value="1"/>
</dbReference>
<comment type="similarity">
    <text evidence="6">Belongs to the MrnC RNase family.</text>
</comment>
<dbReference type="InterPro" id="IPR036389">
    <property type="entry name" value="RNase_III_sf"/>
</dbReference>
<dbReference type="PIRSF" id="PIRSF005520">
    <property type="entry name" value="UCP005520"/>
    <property type="match status" value="1"/>
</dbReference>
<dbReference type="Pfam" id="PF00636">
    <property type="entry name" value="Ribonuclease_3"/>
    <property type="match status" value="1"/>
</dbReference>
<evidence type="ECO:0000259" key="7">
    <source>
        <dbReference type="Pfam" id="PF00636"/>
    </source>
</evidence>
<keyword evidence="5 6" id="KW-0378">Hydrolase</keyword>
<keyword evidence="1 6" id="KW-0690">Ribosome biogenesis</keyword>
<evidence type="ECO:0000313" key="9">
    <source>
        <dbReference type="Proteomes" id="UP000198817"/>
    </source>
</evidence>
<comment type="subunit">
    <text evidence="6">Homodimer.</text>
</comment>
<dbReference type="EMBL" id="FPBT01000008">
    <property type="protein sequence ID" value="SFU49562.1"/>
    <property type="molecule type" value="Genomic_DNA"/>
</dbReference>
<dbReference type="HAMAP" id="MF_01468">
    <property type="entry name" value="RNase_Mini_III"/>
    <property type="match status" value="1"/>
</dbReference>
<dbReference type="EC" id="3.1.26.-" evidence="6"/>
<evidence type="ECO:0000313" key="8">
    <source>
        <dbReference type="EMBL" id="SFU49562.1"/>
    </source>
</evidence>
<dbReference type="RefSeq" id="WP_090470865.1">
    <property type="nucleotide sequence ID" value="NZ_CACWQI010000023.1"/>
</dbReference>
<sequence>MKTLDPKSADTTALAYMGDAVYEVYIRKFVVDMGLVHAQEMNREAVSFVRAEAQARAAKQFLAGDFLTEEERALLKRARNRTNTSHARGSGYYEYKLATGLEALIGWLYLKGDRERTEAVCAEAMRITREARDGAGKEQHE</sequence>
<dbReference type="OrthoDB" id="46571at2"/>
<evidence type="ECO:0000256" key="3">
    <source>
        <dbReference type="ARBA" id="ARBA00022722"/>
    </source>
</evidence>
<dbReference type="GO" id="GO:0005737">
    <property type="term" value="C:cytoplasm"/>
    <property type="evidence" value="ECO:0007669"/>
    <property type="project" value="UniProtKB-SubCell"/>
</dbReference>
<name>A0A1I7GM33_9FIRM</name>
<keyword evidence="6" id="KW-0694">RNA-binding</keyword>
<evidence type="ECO:0000256" key="2">
    <source>
        <dbReference type="ARBA" id="ARBA00022552"/>
    </source>
</evidence>